<dbReference type="CDD" id="cd00118">
    <property type="entry name" value="LysM"/>
    <property type="match status" value="1"/>
</dbReference>
<dbReference type="InterPro" id="IPR048862">
    <property type="entry name" value="SPOCS_spoVID_N"/>
</dbReference>
<feature type="compositionally biased region" description="Basic and acidic residues" evidence="1">
    <location>
        <begin position="270"/>
        <end position="283"/>
    </location>
</feature>
<evidence type="ECO:0000256" key="1">
    <source>
        <dbReference type="SAM" id="MobiDB-lite"/>
    </source>
</evidence>
<dbReference type="AlphaFoldDB" id="A0A5J4JJK7"/>
<sequence>MPQNQSSIRFSLEELIWFKKGQEVEELLSISLDPHITIQERDQFVVIKGNLHLSGEYIGNGKEEGEDVLFRKYVQTVQYREEDGVFEFYQSFPVDITVPIARIASLDVLDVNIEGFDYQFHGTDCLKINADLAIEGILEREEEDEEETASYPARTEEGFADGFAEKEEDVFAQPEWQYWQEEEEKEKESEITFKREPENLQEEESAESYEVVPVEEASEREEAEEDGAAESDLYEPFMIEAHMDPEEETAPVVQQEPVLKELNLLDPVELPEKEEVATGREEQELVLSQAESAGEEPAREELSSSSAETAEEELIRGESSSSSTESESEEAAHSMEPAAEESSSSAIEHAEAEEEESEEKEEVAKKKKKKKSKYESISLTDFFARKAEEKPAKLKVCIVQNGETLDQLAQKYNINVQQILRMNHLDINQDVHEGQVLYVPANARPEKKN</sequence>
<dbReference type="PROSITE" id="PS51782">
    <property type="entry name" value="LYSM"/>
    <property type="match status" value="1"/>
</dbReference>
<dbReference type="RefSeq" id="WP_151679255.1">
    <property type="nucleotide sequence ID" value="NZ_BKZQ01000004.1"/>
</dbReference>
<keyword evidence="4" id="KW-1185">Reference proteome</keyword>
<gene>
    <name evidence="3" type="ORF">BpJC7_04970</name>
</gene>
<dbReference type="EMBL" id="BKZQ01000004">
    <property type="protein sequence ID" value="GER69194.1"/>
    <property type="molecule type" value="Genomic_DNA"/>
</dbReference>
<organism evidence="3 4">
    <name type="scientific">Weizmannia acidilactici</name>
    <dbReference type="NCBI Taxonomy" id="2607726"/>
    <lineage>
        <taxon>Bacteria</taxon>
        <taxon>Bacillati</taxon>
        <taxon>Bacillota</taxon>
        <taxon>Bacilli</taxon>
        <taxon>Bacillales</taxon>
        <taxon>Bacillaceae</taxon>
        <taxon>Heyndrickxia</taxon>
    </lineage>
</organism>
<dbReference type="Proteomes" id="UP000391919">
    <property type="component" value="Unassembled WGS sequence"/>
</dbReference>
<dbReference type="Pfam" id="PF01476">
    <property type="entry name" value="LysM"/>
    <property type="match status" value="1"/>
</dbReference>
<protein>
    <recommendedName>
        <fullName evidence="2">LysM domain-containing protein</fullName>
    </recommendedName>
</protein>
<dbReference type="SUPFAM" id="SSF54106">
    <property type="entry name" value="LysM domain"/>
    <property type="match status" value="1"/>
</dbReference>
<dbReference type="InterPro" id="IPR036779">
    <property type="entry name" value="LysM_dom_sf"/>
</dbReference>
<evidence type="ECO:0000259" key="2">
    <source>
        <dbReference type="PROSITE" id="PS51782"/>
    </source>
</evidence>
<dbReference type="InterPro" id="IPR018392">
    <property type="entry name" value="LysM"/>
</dbReference>
<accession>A0A5J4JJK7</accession>
<feature type="compositionally biased region" description="Low complexity" evidence="1">
    <location>
        <begin position="334"/>
        <end position="347"/>
    </location>
</feature>
<dbReference type="Gene3D" id="3.10.350.10">
    <property type="entry name" value="LysM domain"/>
    <property type="match status" value="1"/>
</dbReference>
<comment type="caution">
    <text evidence="3">The sequence shown here is derived from an EMBL/GenBank/DDBJ whole genome shotgun (WGS) entry which is preliminary data.</text>
</comment>
<proteinExistence type="predicted"/>
<evidence type="ECO:0000313" key="4">
    <source>
        <dbReference type="Proteomes" id="UP000391919"/>
    </source>
</evidence>
<feature type="compositionally biased region" description="Acidic residues" evidence="1">
    <location>
        <begin position="351"/>
        <end position="361"/>
    </location>
</feature>
<evidence type="ECO:0000313" key="3">
    <source>
        <dbReference type="EMBL" id="GER69194.1"/>
    </source>
</evidence>
<dbReference type="SMART" id="SM00257">
    <property type="entry name" value="LysM"/>
    <property type="match status" value="1"/>
</dbReference>
<name>A0A5J4JJK7_9BACI</name>
<dbReference type="Pfam" id="PF20918">
    <property type="entry name" value="SPOCS_spoVID-N"/>
    <property type="match status" value="1"/>
</dbReference>
<feature type="domain" description="LysM" evidence="2">
    <location>
        <begin position="395"/>
        <end position="439"/>
    </location>
</feature>
<feature type="region of interest" description="Disordered" evidence="1">
    <location>
        <begin position="180"/>
        <end position="374"/>
    </location>
</feature>
<reference evidence="3 4" key="1">
    <citation type="submission" date="2019-09" db="EMBL/GenBank/DDBJ databases">
        <title>Draft genome sequence of Bacillus sp. JC-7.</title>
        <authorList>
            <person name="Tanaka N."/>
            <person name="Shiwa Y."/>
            <person name="Fujita N."/>
            <person name="Tanasupawat S."/>
        </authorList>
    </citation>
    <scope>NUCLEOTIDE SEQUENCE [LARGE SCALE GENOMIC DNA]</scope>
    <source>
        <strain evidence="3 4">JC-7</strain>
    </source>
</reference>
<feature type="compositionally biased region" description="Acidic residues" evidence="1">
    <location>
        <begin position="216"/>
        <end position="233"/>
    </location>
</feature>
<feature type="compositionally biased region" description="Basic and acidic residues" evidence="1">
    <location>
        <begin position="186"/>
        <end position="198"/>
    </location>
</feature>